<dbReference type="SUPFAM" id="SSF81452">
    <property type="entry name" value="Cytochrome c oxidase subunit III-like"/>
    <property type="match status" value="1"/>
</dbReference>
<dbReference type="InterPro" id="IPR024791">
    <property type="entry name" value="Cyt_c/ubiquinol_Oxase_su3"/>
</dbReference>
<evidence type="ECO:0000256" key="1">
    <source>
        <dbReference type="ARBA" id="ARBA00004141"/>
    </source>
</evidence>
<feature type="transmembrane region" description="Helical" evidence="10">
    <location>
        <begin position="73"/>
        <end position="94"/>
    </location>
</feature>
<dbReference type="InterPro" id="IPR035973">
    <property type="entry name" value="Cyt_c_oxidase_su3-like_sf"/>
</dbReference>
<evidence type="ECO:0000256" key="6">
    <source>
        <dbReference type="ARBA" id="ARBA00023136"/>
    </source>
</evidence>
<evidence type="ECO:0000256" key="7">
    <source>
        <dbReference type="ARBA" id="ARBA00031400"/>
    </source>
</evidence>
<dbReference type="Gene3D" id="1.20.120.80">
    <property type="entry name" value="Cytochrome c oxidase, subunit III, four-helix bundle"/>
    <property type="match status" value="1"/>
</dbReference>
<evidence type="ECO:0000256" key="10">
    <source>
        <dbReference type="SAM" id="Phobius"/>
    </source>
</evidence>
<dbReference type="GO" id="GO:0004129">
    <property type="term" value="F:cytochrome-c oxidase activity"/>
    <property type="evidence" value="ECO:0007669"/>
    <property type="project" value="UniProtKB-EC"/>
</dbReference>
<evidence type="ECO:0000256" key="9">
    <source>
        <dbReference type="RuleBase" id="RU003376"/>
    </source>
</evidence>
<dbReference type="InterPro" id="IPR013833">
    <property type="entry name" value="Cyt_c_oxidase_su3_a-hlx"/>
</dbReference>
<evidence type="ECO:0000256" key="3">
    <source>
        <dbReference type="ARBA" id="ARBA00022347"/>
    </source>
</evidence>
<name>A0A088DKD9_MYCAV</name>
<accession>A0A088DKD9</accession>
<dbReference type="EMBL" id="KM105871">
    <property type="protein sequence ID" value="AIL92403.1"/>
    <property type="molecule type" value="Genomic_DNA"/>
</dbReference>
<dbReference type="GO" id="GO:0019646">
    <property type="term" value="P:aerobic electron transport chain"/>
    <property type="evidence" value="ECO:0007669"/>
    <property type="project" value="InterPro"/>
</dbReference>
<sequence length="209" mass="23443">MANAEHTAADLLAAERSSATDVARRHTQGHTPGDGHMWVMVLGDLIIFGAYFIIFMVYRAIKPQEFLASQQHLNVNIGALNTLVLLASSWFIARSVHAARTGAHSAALRLTYLGGVCGAAFILIKAYEWSTEVAQGHTISSNDFFMFYYMLTGVHLFHVLLGLLILGVVVRELRNPRRRRMFMVESGATYWHMVDLLWIVIFALLYVMT</sequence>
<feature type="transmembrane region" description="Helical" evidence="10">
    <location>
        <begin position="106"/>
        <end position="127"/>
    </location>
</feature>
<evidence type="ECO:0000313" key="12">
    <source>
        <dbReference type="EMBL" id="AIL92403.1"/>
    </source>
</evidence>
<dbReference type="PANTHER" id="PTHR11403">
    <property type="entry name" value="CYTOCHROME C OXIDASE SUBUNIT III"/>
    <property type="match status" value="1"/>
</dbReference>
<keyword evidence="6 10" id="KW-0472">Membrane</keyword>
<feature type="transmembrane region" description="Helical" evidence="10">
    <location>
        <begin position="38"/>
        <end position="61"/>
    </location>
</feature>
<proteinExistence type="inferred from homology"/>
<protein>
    <recommendedName>
        <fullName evidence="3">Probable cytochrome c oxidase subunit 3</fullName>
    </recommendedName>
    <alternativeName>
        <fullName evidence="7">Cytochrome aa3 subunit 3</fullName>
    </alternativeName>
</protein>
<feature type="domain" description="Heme-copper oxidase subunit III family profile" evidence="11">
    <location>
        <begin position="37"/>
        <end position="209"/>
    </location>
</feature>
<organism evidence="12">
    <name type="scientific">Mycobacterium avium subsp. hominissuis</name>
    <dbReference type="NCBI Taxonomy" id="439334"/>
    <lineage>
        <taxon>Bacteria</taxon>
        <taxon>Bacillati</taxon>
        <taxon>Actinomycetota</taxon>
        <taxon>Actinomycetes</taxon>
        <taxon>Mycobacteriales</taxon>
        <taxon>Mycobacteriaceae</taxon>
        <taxon>Mycobacterium</taxon>
        <taxon>Mycobacterium avium complex (MAC)</taxon>
    </lineage>
</organism>
<keyword evidence="4 9" id="KW-0812">Transmembrane</keyword>
<evidence type="ECO:0000256" key="8">
    <source>
        <dbReference type="ARBA" id="ARBA00047816"/>
    </source>
</evidence>
<comment type="subcellular location">
    <subcellularLocation>
        <location evidence="9">Cell membrane</location>
        <topology evidence="9">Multi-pass membrane protein</topology>
    </subcellularLocation>
    <subcellularLocation>
        <location evidence="1">Membrane</location>
        <topology evidence="1">Multi-pass membrane protein</topology>
    </subcellularLocation>
</comment>
<dbReference type="PANTHER" id="PTHR11403:SF6">
    <property type="entry name" value="NITRIC OXIDE REDUCTASE SUBUNIT E"/>
    <property type="match status" value="1"/>
</dbReference>
<comment type="catalytic activity">
    <reaction evidence="8">
        <text>4 Fe(II)-[cytochrome c] + O2 + 8 H(+)(in) = 4 Fe(III)-[cytochrome c] + 2 H2O + 4 H(+)(out)</text>
        <dbReference type="Rhea" id="RHEA:11436"/>
        <dbReference type="Rhea" id="RHEA-COMP:10350"/>
        <dbReference type="Rhea" id="RHEA-COMP:14399"/>
        <dbReference type="ChEBI" id="CHEBI:15377"/>
        <dbReference type="ChEBI" id="CHEBI:15378"/>
        <dbReference type="ChEBI" id="CHEBI:15379"/>
        <dbReference type="ChEBI" id="CHEBI:29033"/>
        <dbReference type="ChEBI" id="CHEBI:29034"/>
        <dbReference type="EC" id="7.1.1.9"/>
    </reaction>
</comment>
<dbReference type="GO" id="GO:0005886">
    <property type="term" value="C:plasma membrane"/>
    <property type="evidence" value="ECO:0007669"/>
    <property type="project" value="UniProtKB-SubCell"/>
</dbReference>
<dbReference type="AlphaFoldDB" id="A0A088DKD9"/>
<dbReference type="Pfam" id="PF00510">
    <property type="entry name" value="COX3"/>
    <property type="match status" value="1"/>
</dbReference>
<keyword evidence="5 10" id="KW-1133">Transmembrane helix</keyword>
<dbReference type="PROSITE" id="PS50253">
    <property type="entry name" value="COX3"/>
    <property type="match status" value="1"/>
</dbReference>
<comment type="similarity">
    <text evidence="2 9">Belongs to the cytochrome c oxidase subunit 3 family.</text>
</comment>
<feature type="transmembrane region" description="Helical" evidence="10">
    <location>
        <begin position="190"/>
        <end position="208"/>
    </location>
</feature>
<evidence type="ECO:0000256" key="5">
    <source>
        <dbReference type="ARBA" id="ARBA00022989"/>
    </source>
</evidence>
<evidence type="ECO:0000256" key="4">
    <source>
        <dbReference type="ARBA" id="ARBA00022692"/>
    </source>
</evidence>
<evidence type="ECO:0000256" key="2">
    <source>
        <dbReference type="ARBA" id="ARBA00010581"/>
    </source>
</evidence>
<feature type="transmembrane region" description="Helical" evidence="10">
    <location>
        <begin position="147"/>
        <end position="170"/>
    </location>
</feature>
<reference evidence="12" key="1">
    <citation type="journal article" date="2014" name="FEBS Lett.">
        <title>Identification and comparative analysis of a genomic island in Mycobacterium avium subsp. hominissuis.</title>
        <authorList>
            <person name="Lahiri A."/>
            <person name="Sanchini A."/>
            <person name="Semmler T."/>
            <person name="Schafer H."/>
            <person name="Lewin A."/>
        </authorList>
    </citation>
    <scope>NUCLEOTIDE SEQUENCE</scope>
    <source>
        <strain evidence="12">2721</strain>
    </source>
</reference>
<evidence type="ECO:0000259" key="11">
    <source>
        <dbReference type="PROSITE" id="PS50253"/>
    </source>
</evidence>
<dbReference type="InterPro" id="IPR000298">
    <property type="entry name" value="Cyt_c_oxidase-like_su3"/>
</dbReference>